<gene>
    <name evidence="1" type="ORF">MA16_Dca001838</name>
</gene>
<dbReference type="AlphaFoldDB" id="A0A2I0XDK5"/>
<reference evidence="1 2" key="2">
    <citation type="journal article" date="2017" name="Nature">
        <title>The Apostasia genome and the evolution of orchids.</title>
        <authorList>
            <person name="Zhang G.Q."/>
            <person name="Liu K.W."/>
            <person name="Li Z."/>
            <person name="Lohaus R."/>
            <person name="Hsiao Y.Y."/>
            <person name="Niu S.C."/>
            <person name="Wang J.Y."/>
            <person name="Lin Y.C."/>
            <person name="Xu Q."/>
            <person name="Chen L.J."/>
            <person name="Yoshida K."/>
            <person name="Fujiwara S."/>
            <person name="Wang Z.W."/>
            <person name="Zhang Y.Q."/>
            <person name="Mitsuda N."/>
            <person name="Wang M."/>
            <person name="Liu G.H."/>
            <person name="Pecoraro L."/>
            <person name="Huang H.X."/>
            <person name="Xiao X.J."/>
            <person name="Lin M."/>
            <person name="Wu X.Y."/>
            <person name="Wu W.L."/>
            <person name="Chen Y.Y."/>
            <person name="Chang S.B."/>
            <person name="Sakamoto S."/>
            <person name="Ohme-Takagi M."/>
            <person name="Yagi M."/>
            <person name="Zeng S.J."/>
            <person name="Shen C.Y."/>
            <person name="Yeh C.M."/>
            <person name="Luo Y.B."/>
            <person name="Tsai W.C."/>
            <person name="Van de Peer Y."/>
            <person name="Liu Z.J."/>
        </authorList>
    </citation>
    <scope>NUCLEOTIDE SEQUENCE [LARGE SCALE GENOMIC DNA]</scope>
    <source>
        <tissue evidence="1">The whole plant</tissue>
    </source>
</reference>
<keyword evidence="2" id="KW-1185">Reference proteome</keyword>
<protein>
    <submittedName>
        <fullName evidence="1">Uncharacterized protein</fullName>
    </submittedName>
</protein>
<evidence type="ECO:0000313" key="1">
    <source>
        <dbReference type="EMBL" id="PKU86007.1"/>
    </source>
</evidence>
<name>A0A2I0XDK5_9ASPA</name>
<accession>A0A2I0XDK5</accession>
<organism evidence="1 2">
    <name type="scientific">Dendrobium catenatum</name>
    <dbReference type="NCBI Taxonomy" id="906689"/>
    <lineage>
        <taxon>Eukaryota</taxon>
        <taxon>Viridiplantae</taxon>
        <taxon>Streptophyta</taxon>
        <taxon>Embryophyta</taxon>
        <taxon>Tracheophyta</taxon>
        <taxon>Spermatophyta</taxon>
        <taxon>Magnoliopsida</taxon>
        <taxon>Liliopsida</taxon>
        <taxon>Asparagales</taxon>
        <taxon>Orchidaceae</taxon>
        <taxon>Epidendroideae</taxon>
        <taxon>Malaxideae</taxon>
        <taxon>Dendrobiinae</taxon>
        <taxon>Dendrobium</taxon>
    </lineage>
</organism>
<dbReference type="Proteomes" id="UP000233837">
    <property type="component" value="Unassembled WGS sequence"/>
</dbReference>
<proteinExistence type="predicted"/>
<evidence type="ECO:0000313" key="2">
    <source>
        <dbReference type="Proteomes" id="UP000233837"/>
    </source>
</evidence>
<reference evidence="1 2" key="1">
    <citation type="journal article" date="2016" name="Sci. Rep.">
        <title>The Dendrobium catenatum Lindl. genome sequence provides insights into polysaccharide synthase, floral development and adaptive evolution.</title>
        <authorList>
            <person name="Zhang G.Q."/>
            <person name="Xu Q."/>
            <person name="Bian C."/>
            <person name="Tsai W.C."/>
            <person name="Yeh C.M."/>
            <person name="Liu K.W."/>
            <person name="Yoshida K."/>
            <person name="Zhang L.S."/>
            <person name="Chang S.B."/>
            <person name="Chen F."/>
            <person name="Shi Y."/>
            <person name="Su Y.Y."/>
            <person name="Zhang Y.Q."/>
            <person name="Chen L.J."/>
            <person name="Yin Y."/>
            <person name="Lin M."/>
            <person name="Huang H."/>
            <person name="Deng H."/>
            <person name="Wang Z.W."/>
            <person name="Zhu S.L."/>
            <person name="Zhao X."/>
            <person name="Deng C."/>
            <person name="Niu S.C."/>
            <person name="Huang J."/>
            <person name="Wang M."/>
            <person name="Liu G.H."/>
            <person name="Yang H.J."/>
            <person name="Xiao X.J."/>
            <person name="Hsiao Y.Y."/>
            <person name="Wu W.L."/>
            <person name="Chen Y.Y."/>
            <person name="Mitsuda N."/>
            <person name="Ohme-Takagi M."/>
            <person name="Luo Y.B."/>
            <person name="Van de Peer Y."/>
            <person name="Liu Z.J."/>
        </authorList>
    </citation>
    <scope>NUCLEOTIDE SEQUENCE [LARGE SCALE GENOMIC DNA]</scope>
    <source>
        <tissue evidence="1">The whole plant</tissue>
    </source>
</reference>
<dbReference type="EMBL" id="KZ501954">
    <property type="protein sequence ID" value="PKU86007.1"/>
    <property type="molecule type" value="Genomic_DNA"/>
</dbReference>
<sequence length="101" mass="11579">MDLVGVLKTAYSLLRRGISIDAIFSLCHLNQESTTHLFFECNFSFSIIDLILGIKDFLYRPSILQIFGSIEDGHTTTKNAKNFLHLITCILHDILHLERKK</sequence>